<evidence type="ECO:0000256" key="2">
    <source>
        <dbReference type="ARBA" id="ARBA00008537"/>
    </source>
</evidence>
<evidence type="ECO:0000256" key="1">
    <source>
        <dbReference type="ARBA" id="ARBA00004651"/>
    </source>
</evidence>
<dbReference type="InterPro" id="IPR020846">
    <property type="entry name" value="MFS_dom"/>
</dbReference>
<feature type="transmembrane region" description="Helical" evidence="8">
    <location>
        <begin position="12"/>
        <end position="31"/>
    </location>
</feature>
<keyword evidence="3" id="KW-0813">Transport</keyword>
<feature type="transmembrane region" description="Helical" evidence="8">
    <location>
        <begin position="314"/>
        <end position="335"/>
    </location>
</feature>
<evidence type="ECO:0000256" key="8">
    <source>
        <dbReference type="SAM" id="Phobius"/>
    </source>
</evidence>
<evidence type="ECO:0000256" key="3">
    <source>
        <dbReference type="ARBA" id="ARBA00022448"/>
    </source>
</evidence>
<sequence length="529" mass="56957">MSAARPPTNKWLVTVSVTFGTLMGAIDASIVNVALPQIRGAVGATVQEITWITTGFAIATVIVMPLTAFLGRLFGQKRVYMACLLVFVAGSALCGMASNLGQVVAFRAIQGLGAGALQPTEQAILRQTFPPKEQGMAMALFAMAVMVGPAIGPTLGGYIVDDFHWSWIFFINLPVGALGLFMVWRFVHEPEDIRAANAAAAAEQRRNMDWLGIALLAVGLATLQYFLEEGQRDDWFESRTITAVAAVAALALALFVWRELVAKVPAVNLRLFRDTVFTSGTVIGAVMFAILMASMFLLPLFMQELLGFTAMQSGLALMPRVLVMMLVTPVVGRLYSRVSPRLLVAIGVVLVSLGSFDVSRITLESTSSGIVHAILIQGVGFSFLFVPLTTAALSNVPRARLADATGLNSLLRQVGASMGLAVFATLLERSGVHARAAVASHLTPDRPEVQERLAQLGAFFAQRGFDPVSAREAALRALDGVVRKQSMVIAFEQVLFVTGLLFLCVLPLLYFLKVNRHGPNEKVHVEMEP</sequence>
<evidence type="ECO:0000256" key="7">
    <source>
        <dbReference type="ARBA" id="ARBA00023136"/>
    </source>
</evidence>
<dbReference type="PANTHER" id="PTHR42718">
    <property type="entry name" value="MAJOR FACILITATOR SUPERFAMILY MULTIDRUG TRANSPORTER MFSC"/>
    <property type="match status" value="1"/>
</dbReference>
<keyword evidence="6 8" id="KW-1133">Transmembrane helix</keyword>
<dbReference type="KEGG" id="ade:Adeh_1573"/>
<proteinExistence type="inferred from homology"/>
<dbReference type="GO" id="GO:0022857">
    <property type="term" value="F:transmembrane transporter activity"/>
    <property type="evidence" value="ECO:0007669"/>
    <property type="project" value="InterPro"/>
</dbReference>
<dbReference type="eggNOG" id="COG0477">
    <property type="taxonomic scope" value="Bacteria"/>
</dbReference>
<evidence type="ECO:0000259" key="9">
    <source>
        <dbReference type="PROSITE" id="PS50850"/>
    </source>
</evidence>
<keyword evidence="5 8" id="KW-0812">Transmembrane</keyword>
<dbReference type="InterPro" id="IPR036259">
    <property type="entry name" value="MFS_trans_sf"/>
</dbReference>
<feature type="transmembrane region" description="Helical" evidence="8">
    <location>
        <begin position="137"/>
        <end position="159"/>
    </location>
</feature>
<protein>
    <submittedName>
        <fullName evidence="10">Drug resistance transporter EmrB/QacA subfamily</fullName>
    </submittedName>
</protein>
<dbReference type="Pfam" id="PF07690">
    <property type="entry name" value="MFS_1"/>
    <property type="match status" value="1"/>
</dbReference>
<dbReference type="Gene3D" id="1.20.1250.20">
    <property type="entry name" value="MFS general substrate transporter like domains"/>
    <property type="match status" value="1"/>
</dbReference>
<feature type="domain" description="Major facilitator superfamily (MFS) profile" evidence="9">
    <location>
        <begin position="13"/>
        <end position="516"/>
    </location>
</feature>
<evidence type="ECO:0000313" key="10">
    <source>
        <dbReference type="EMBL" id="ABC81346.1"/>
    </source>
</evidence>
<feature type="transmembrane region" description="Helical" evidence="8">
    <location>
        <begin position="494"/>
        <end position="512"/>
    </location>
</feature>
<dbReference type="EMBL" id="CP000251">
    <property type="protein sequence ID" value="ABC81346.1"/>
    <property type="molecule type" value="Genomic_DNA"/>
</dbReference>
<gene>
    <name evidence="10" type="ordered locus">Adeh_1573</name>
</gene>
<evidence type="ECO:0000313" key="11">
    <source>
        <dbReference type="Proteomes" id="UP000001935"/>
    </source>
</evidence>
<feature type="transmembrane region" description="Helical" evidence="8">
    <location>
        <begin position="51"/>
        <end position="70"/>
    </location>
</feature>
<organism evidence="10 11">
    <name type="scientific">Anaeromyxobacter dehalogenans (strain 2CP-C)</name>
    <dbReference type="NCBI Taxonomy" id="290397"/>
    <lineage>
        <taxon>Bacteria</taxon>
        <taxon>Pseudomonadati</taxon>
        <taxon>Myxococcota</taxon>
        <taxon>Myxococcia</taxon>
        <taxon>Myxococcales</taxon>
        <taxon>Cystobacterineae</taxon>
        <taxon>Anaeromyxobacteraceae</taxon>
        <taxon>Anaeromyxobacter</taxon>
    </lineage>
</organism>
<comment type="similarity">
    <text evidence="2">Belongs to the major facilitator superfamily. EmrB family.</text>
</comment>
<evidence type="ECO:0000256" key="5">
    <source>
        <dbReference type="ARBA" id="ARBA00022692"/>
    </source>
</evidence>
<dbReference type="Gene3D" id="1.20.1720.10">
    <property type="entry name" value="Multidrug resistance protein D"/>
    <property type="match status" value="1"/>
</dbReference>
<dbReference type="STRING" id="290397.Adeh_1573"/>
<dbReference type="InterPro" id="IPR004638">
    <property type="entry name" value="EmrB-like"/>
</dbReference>
<evidence type="ECO:0000256" key="6">
    <source>
        <dbReference type="ARBA" id="ARBA00022989"/>
    </source>
</evidence>
<dbReference type="InterPro" id="IPR011701">
    <property type="entry name" value="MFS"/>
</dbReference>
<reference evidence="10 11" key="1">
    <citation type="submission" date="2006-01" db="EMBL/GenBank/DDBJ databases">
        <title>Complete sequence of Anaeromyxobacter dehalogenans 2CP-C.</title>
        <authorList>
            <consortium name="US DOE Joint Genome Institute"/>
            <person name="Copeland A."/>
            <person name="Lucas S."/>
            <person name="Lapidus A."/>
            <person name="Barry K."/>
            <person name="Detter J.C."/>
            <person name="Glavina T."/>
            <person name="Hammon N."/>
            <person name="Israni S."/>
            <person name="Pitluck S."/>
            <person name="Brettin T."/>
            <person name="Bruce D."/>
            <person name="Han C."/>
            <person name="Tapia R."/>
            <person name="Gilna P."/>
            <person name="Kiss H."/>
            <person name="Schmutz J."/>
            <person name="Larimer F."/>
            <person name="Land M."/>
            <person name="Kyrpides N."/>
            <person name="Anderson I."/>
            <person name="Sanford R.A."/>
            <person name="Ritalahti K.M."/>
            <person name="Thomas H.S."/>
            <person name="Kirby J.R."/>
            <person name="Zhulin I.B."/>
            <person name="Loeffler F.E."/>
            <person name="Richardson P."/>
        </authorList>
    </citation>
    <scope>NUCLEOTIDE SEQUENCE [LARGE SCALE GENOMIC DNA]</scope>
    <source>
        <strain evidence="10 11">2CP-C</strain>
    </source>
</reference>
<dbReference type="CDD" id="cd17503">
    <property type="entry name" value="MFS_LmrB_MDR_like"/>
    <property type="match status" value="1"/>
</dbReference>
<dbReference type="PROSITE" id="PS50850">
    <property type="entry name" value="MFS"/>
    <property type="match status" value="1"/>
</dbReference>
<keyword evidence="4" id="KW-1003">Cell membrane</keyword>
<dbReference type="PANTHER" id="PTHR42718:SF9">
    <property type="entry name" value="MAJOR FACILITATOR SUPERFAMILY MULTIDRUG TRANSPORTER MFSC"/>
    <property type="match status" value="1"/>
</dbReference>
<accession>Q2II70</accession>
<feature type="transmembrane region" description="Helical" evidence="8">
    <location>
        <begin position="342"/>
        <end position="363"/>
    </location>
</feature>
<dbReference type="NCBIfam" id="TIGR00711">
    <property type="entry name" value="efflux_EmrB"/>
    <property type="match status" value="1"/>
</dbReference>
<feature type="transmembrane region" description="Helical" evidence="8">
    <location>
        <begin position="277"/>
        <end position="302"/>
    </location>
</feature>
<dbReference type="OrthoDB" id="9807274at2"/>
<dbReference type="AlphaFoldDB" id="Q2II70"/>
<feature type="transmembrane region" description="Helical" evidence="8">
    <location>
        <begin position="165"/>
        <end position="187"/>
    </location>
</feature>
<dbReference type="SUPFAM" id="SSF103473">
    <property type="entry name" value="MFS general substrate transporter"/>
    <property type="match status" value="1"/>
</dbReference>
<dbReference type="RefSeq" id="WP_011420629.1">
    <property type="nucleotide sequence ID" value="NC_007760.1"/>
</dbReference>
<name>Q2II70_ANADE</name>
<dbReference type="GO" id="GO:0005886">
    <property type="term" value="C:plasma membrane"/>
    <property type="evidence" value="ECO:0007669"/>
    <property type="project" value="UniProtKB-SubCell"/>
</dbReference>
<dbReference type="Proteomes" id="UP000001935">
    <property type="component" value="Chromosome"/>
</dbReference>
<evidence type="ECO:0000256" key="4">
    <source>
        <dbReference type="ARBA" id="ARBA00022475"/>
    </source>
</evidence>
<feature type="transmembrane region" description="Helical" evidence="8">
    <location>
        <begin position="239"/>
        <end position="257"/>
    </location>
</feature>
<feature type="transmembrane region" description="Helical" evidence="8">
    <location>
        <begin position="79"/>
        <end position="98"/>
    </location>
</feature>
<dbReference type="PRINTS" id="PR01036">
    <property type="entry name" value="TCRTETB"/>
</dbReference>
<dbReference type="HOGENOM" id="CLU_000960_28_0_7"/>
<feature type="transmembrane region" description="Helical" evidence="8">
    <location>
        <begin position="369"/>
        <end position="393"/>
    </location>
</feature>
<keyword evidence="7 8" id="KW-0472">Membrane</keyword>
<comment type="subcellular location">
    <subcellularLocation>
        <location evidence="1">Cell membrane</location>
        <topology evidence="1">Multi-pass membrane protein</topology>
    </subcellularLocation>
</comment>